<sequence>MHFRLNPTVLLATILILGLMITFTQSTFINLALVGLALAYLALNRVAFKKVVLILLFVLPLAFGTWWSFILYGTGDTWHSAWLFATRIYAYVALGLTLTLTWPVKLLLFSLTQSAHLSPTFAYGLLAPFNLLHKLRQQIKLIFYAGQVRGVPYHFWQARLYLKIIVVALAWSNDLAEAMTSHGFSEGFARTNVTKISLPRWQWLCPLVIAGLLLSVALILRPW</sequence>
<accession>A0A069CSZ0</accession>
<keyword evidence="7" id="KW-1185">Reference proteome</keyword>
<dbReference type="STRING" id="1329250.WOSG25_031190"/>
<dbReference type="InterPro" id="IPR003339">
    <property type="entry name" value="ABC/ECF_trnsptr_transmembrane"/>
</dbReference>
<gene>
    <name evidence="6" type="ORF">WOSG25_031190</name>
</gene>
<dbReference type="AlphaFoldDB" id="A0A069CSZ0"/>
<evidence type="ECO:0000313" key="6">
    <source>
        <dbReference type="EMBL" id="GAK30522.1"/>
    </source>
</evidence>
<feature type="transmembrane region" description="Helical" evidence="5">
    <location>
        <begin position="51"/>
        <end position="72"/>
    </location>
</feature>
<keyword evidence="2 5" id="KW-0812">Transmembrane</keyword>
<evidence type="ECO:0000256" key="2">
    <source>
        <dbReference type="ARBA" id="ARBA00022692"/>
    </source>
</evidence>
<protein>
    <submittedName>
        <fullName evidence="6">ABC transporter permease protein</fullName>
    </submittedName>
</protein>
<evidence type="ECO:0000256" key="1">
    <source>
        <dbReference type="ARBA" id="ARBA00004141"/>
    </source>
</evidence>
<reference evidence="7" key="1">
    <citation type="journal article" date="2014" name="Genome Announc.">
        <title>Draft genome sequence of Weissella oryzae SG25T, isolated from fermented rice grains.</title>
        <authorList>
            <person name="Tanizawa Y."/>
            <person name="Fujisawa T."/>
            <person name="Mochizuki T."/>
            <person name="Kaminuma E."/>
            <person name="Suzuki Y."/>
            <person name="Nakamura Y."/>
            <person name="Tohno M."/>
        </authorList>
    </citation>
    <scope>NUCLEOTIDE SEQUENCE [LARGE SCALE GENOMIC DNA]</scope>
    <source>
        <strain evidence="7">DSM 25784 / JCM 18191 / LMG 30913 / SG25</strain>
    </source>
</reference>
<feature type="transmembrane region" description="Helical" evidence="5">
    <location>
        <begin position="84"/>
        <end position="102"/>
    </location>
</feature>
<evidence type="ECO:0000256" key="5">
    <source>
        <dbReference type="SAM" id="Phobius"/>
    </source>
</evidence>
<dbReference type="Proteomes" id="UP000030643">
    <property type="component" value="Unassembled WGS sequence"/>
</dbReference>
<evidence type="ECO:0000313" key="7">
    <source>
        <dbReference type="Proteomes" id="UP000030643"/>
    </source>
</evidence>
<feature type="transmembrane region" description="Helical" evidence="5">
    <location>
        <begin position="9"/>
        <end position="39"/>
    </location>
</feature>
<keyword evidence="4 5" id="KW-0472">Membrane</keyword>
<comment type="subcellular location">
    <subcellularLocation>
        <location evidence="1">Membrane</location>
        <topology evidence="1">Multi-pass membrane protein</topology>
    </subcellularLocation>
</comment>
<name>A0A069CSZ0_WEIOS</name>
<keyword evidence="3 5" id="KW-1133">Transmembrane helix</keyword>
<proteinExistence type="predicted"/>
<evidence type="ECO:0000256" key="4">
    <source>
        <dbReference type="ARBA" id="ARBA00023136"/>
    </source>
</evidence>
<dbReference type="EMBL" id="DF820486">
    <property type="protein sequence ID" value="GAK30522.1"/>
    <property type="molecule type" value="Genomic_DNA"/>
</dbReference>
<dbReference type="eggNOG" id="COG0619">
    <property type="taxonomic scope" value="Bacteria"/>
</dbReference>
<feature type="transmembrane region" description="Helical" evidence="5">
    <location>
        <begin position="201"/>
        <end position="220"/>
    </location>
</feature>
<dbReference type="CDD" id="cd16914">
    <property type="entry name" value="EcfT"/>
    <property type="match status" value="1"/>
</dbReference>
<dbReference type="GO" id="GO:0005886">
    <property type="term" value="C:plasma membrane"/>
    <property type="evidence" value="ECO:0007669"/>
    <property type="project" value="UniProtKB-ARBA"/>
</dbReference>
<evidence type="ECO:0000256" key="3">
    <source>
        <dbReference type="ARBA" id="ARBA00022989"/>
    </source>
</evidence>
<organism evidence="6 7">
    <name type="scientific">Weissella oryzae (strain DSM 25784 / JCM 18191 / LMG 30913 / SG25)</name>
    <dbReference type="NCBI Taxonomy" id="1329250"/>
    <lineage>
        <taxon>Bacteria</taxon>
        <taxon>Bacillati</taxon>
        <taxon>Bacillota</taxon>
        <taxon>Bacilli</taxon>
        <taxon>Lactobacillales</taxon>
        <taxon>Lactobacillaceae</taxon>
        <taxon>Weissella</taxon>
    </lineage>
</organism>